<comment type="caution">
    <text evidence="1">The sequence shown here is derived from an EMBL/GenBank/DDBJ whole genome shotgun (WGS) entry which is preliminary data.</text>
</comment>
<protein>
    <submittedName>
        <fullName evidence="1">Uncharacterized protein</fullName>
    </submittedName>
</protein>
<gene>
    <name evidence="1" type="ORF">HNP25_003952</name>
</gene>
<proteinExistence type="predicted"/>
<keyword evidence="2" id="KW-1185">Reference proteome</keyword>
<dbReference type="RefSeq" id="WP_184136961.1">
    <property type="nucleotide sequence ID" value="NZ_JACHKT010000040.1"/>
</dbReference>
<dbReference type="EMBL" id="JACHKT010000040">
    <property type="protein sequence ID" value="MBB6005280.1"/>
    <property type="molecule type" value="Genomic_DNA"/>
</dbReference>
<name>A0A841EY76_9BACT</name>
<reference evidence="1 2" key="1">
    <citation type="submission" date="2020-08" db="EMBL/GenBank/DDBJ databases">
        <title>Functional genomics of gut bacteria from endangered species of beetles.</title>
        <authorList>
            <person name="Carlos-Shanley C."/>
        </authorList>
    </citation>
    <scope>NUCLEOTIDE SEQUENCE [LARGE SCALE GENOMIC DNA]</scope>
    <source>
        <strain evidence="1 2">S00070</strain>
    </source>
</reference>
<dbReference type="AlphaFoldDB" id="A0A841EY76"/>
<dbReference type="Proteomes" id="UP000524404">
    <property type="component" value="Unassembled WGS sequence"/>
</dbReference>
<evidence type="ECO:0000313" key="1">
    <source>
        <dbReference type="EMBL" id="MBB6005280.1"/>
    </source>
</evidence>
<organism evidence="1 2">
    <name type="scientific">Arcicella rosea</name>
    <dbReference type="NCBI Taxonomy" id="502909"/>
    <lineage>
        <taxon>Bacteria</taxon>
        <taxon>Pseudomonadati</taxon>
        <taxon>Bacteroidota</taxon>
        <taxon>Cytophagia</taxon>
        <taxon>Cytophagales</taxon>
        <taxon>Flectobacillaceae</taxon>
        <taxon>Arcicella</taxon>
    </lineage>
</organism>
<evidence type="ECO:0000313" key="2">
    <source>
        <dbReference type="Proteomes" id="UP000524404"/>
    </source>
</evidence>
<accession>A0A841EY76</accession>
<sequence length="85" mass="9845">MKPNVAEFEGAPWDNHIISTYSTTVEAAKKYAEEHSNITFFFYCREHMTFEPEPHRTFDPGTAVFFSGKPWYGTAPQCDAYEKNK</sequence>